<protein>
    <submittedName>
        <fullName evidence="2">Uncharacterized protein</fullName>
    </submittedName>
</protein>
<dbReference type="Proteomes" id="UP000013961">
    <property type="component" value="Chromosome"/>
</dbReference>
<dbReference type="EMBL" id="CP004374">
    <property type="protein sequence ID" value="AGM28229.1"/>
    <property type="molecule type" value="Genomic_DNA"/>
</dbReference>
<dbReference type="KEGG" id="mabb:MASS_1627"/>
<gene>
    <name evidence="2" type="ORF">MASS_1627</name>
</gene>
<accession>A0AB33A976</accession>
<proteinExistence type="predicted"/>
<evidence type="ECO:0000256" key="1">
    <source>
        <dbReference type="SAM" id="MobiDB-lite"/>
    </source>
</evidence>
<feature type="region of interest" description="Disordered" evidence="1">
    <location>
        <begin position="20"/>
        <end position="42"/>
    </location>
</feature>
<reference evidence="2 3" key="1">
    <citation type="journal article" date="2013" name="Genome Announc.">
        <title>Complete Genome Sequence of Mycobacterium massiliense Clinical Strain Asan 50594, Belonging to the Type II Genotype.</title>
        <authorList>
            <person name="Kim B.J."/>
            <person name="Kim B.R."/>
            <person name="Hong S.H."/>
            <person name="Seok S.H."/>
            <person name="Kook Y.H."/>
            <person name="Kim B.J."/>
        </authorList>
    </citation>
    <scope>NUCLEOTIDE SEQUENCE [LARGE SCALE GENOMIC DNA]</scope>
    <source>
        <strain evidence="2 3">50594</strain>
    </source>
</reference>
<evidence type="ECO:0000313" key="3">
    <source>
        <dbReference type="Proteomes" id="UP000013961"/>
    </source>
</evidence>
<name>A0AB33A976_9MYCO</name>
<sequence length="42" mass="4759">MSGGAMFVSRAHLLLERQVPPFRSSHRTNTPYRDGVDRTIAM</sequence>
<dbReference type="AlphaFoldDB" id="A0AB33A976"/>
<organism evidence="2 3">
    <name type="scientific">Mycobacteroides abscessus subsp. bolletii 50594</name>
    <dbReference type="NCBI Taxonomy" id="1303024"/>
    <lineage>
        <taxon>Bacteria</taxon>
        <taxon>Bacillati</taxon>
        <taxon>Actinomycetota</taxon>
        <taxon>Actinomycetes</taxon>
        <taxon>Mycobacteriales</taxon>
        <taxon>Mycobacteriaceae</taxon>
        <taxon>Mycobacteroides</taxon>
        <taxon>Mycobacteroides abscessus</taxon>
    </lineage>
</organism>
<evidence type="ECO:0000313" key="2">
    <source>
        <dbReference type="EMBL" id="AGM28229.1"/>
    </source>
</evidence>